<dbReference type="InterPro" id="IPR036914">
    <property type="entry name" value="MGS-like_dom_sf"/>
</dbReference>
<proteinExistence type="inferred from homology"/>
<keyword evidence="4 8" id="KW-0808">Transferase</keyword>
<evidence type="ECO:0000256" key="5">
    <source>
        <dbReference type="ARBA" id="ARBA00022755"/>
    </source>
</evidence>
<dbReference type="EC" id="2.1.2.3" evidence="8"/>
<dbReference type="InterPro" id="IPR011607">
    <property type="entry name" value="MGS-like_dom"/>
</dbReference>
<dbReference type="Gene3D" id="3.40.140.20">
    <property type="match status" value="2"/>
</dbReference>
<dbReference type="InterPro" id="IPR024051">
    <property type="entry name" value="AICAR_Tfase_dup_dom_sf"/>
</dbReference>
<dbReference type="SMART" id="SM00798">
    <property type="entry name" value="AICARFT_IMPCHas"/>
    <property type="match status" value="1"/>
</dbReference>
<dbReference type="SUPFAM" id="SSF52335">
    <property type="entry name" value="Methylglyoxal synthase-like"/>
    <property type="match status" value="1"/>
</dbReference>
<evidence type="ECO:0000259" key="9">
    <source>
        <dbReference type="PROSITE" id="PS51855"/>
    </source>
</evidence>
<dbReference type="GO" id="GO:0005829">
    <property type="term" value="C:cytosol"/>
    <property type="evidence" value="ECO:0007669"/>
    <property type="project" value="TreeGrafter"/>
</dbReference>
<dbReference type="PROSITE" id="PS51855">
    <property type="entry name" value="MGS"/>
    <property type="match status" value="1"/>
</dbReference>
<keyword evidence="5 8" id="KW-0658">Purine biosynthesis</keyword>
<sequence>MMISIKRALLSVSDKTGLIPLANTLRQYGCELISTGGTGKTLQENGIAYTDIQQVTGNPEAFGGRMKTISFAIESALLFDREKDNAEAEHLNITPIDLVVCNLYPFKKVLDAGADEATLIENIDIGGPTMVRAGAKNFKYVAVVTDVADYDALIAELTTNQGALSYATRKRLMRKAFNHTADYDAMIATAMDKLDGELSLRLAFTGGKELRYGENSHQKAFYYRDKEADASSLYDMKILHGKELSFNNILDINGAIESVRRLSKTGCAVIKHTNPCGLAEGDDQRQVFEAAWAGDPVSAYGGILAFNRPLERRAAEFLMLDAEDRSQRKFVEVIIAPQIPADTLAYLQQHKNLRVIEYNTAFPPCRKDVRYVNGLLLAQDADLELLSKMEAVTEIKPDIDAIRPLVEFGLKAISNIKSNSIVLVREKNGLFQMLGMGAGQPNRLNSTKLALERSRETLTAEYNGDSAGLEAYIAAEIGKAIMISDAFFPFPDNVEFAAEHGVKTITQPGGSMRDNLSFDACNRLGVAMILTGLRHFKH</sequence>
<dbReference type="STRING" id="1499966.U14_04397"/>
<evidence type="ECO:0000313" key="11">
    <source>
        <dbReference type="Proteomes" id="UP000030700"/>
    </source>
</evidence>
<dbReference type="Pfam" id="PF01808">
    <property type="entry name" value="AICARFT_IMPCHas"/>
    <property type="match status" value="1"/>
</dbReference>
<comment type="similarity">
    <text evidence="3 8">Belongs to the PurH family.</text>
</comment>
<evidence type="ECO:0000256" key="2">
    <source>
        <dbReference type="ARBA" id="ARBA00004954"/>
    </source>
</evidence>
<dbReference type="NCBIfam" id="NF002049">
    <property type="entry name" value="PRK00881.1"/>
    <property type="match status" value="1"/>
</dbReference>
<evidence type="ECO:0000256" key="1">
    <source>
        <dbReference type="ARBA" id="ARBA00004844"/>
    </source>
</evidence>
<comment type="catalytic activity">
    <reaction evidence="8">
        <text>(6R)-10-formyltetrahydrofolate + 5-amino-1-(5-phospho-beta-D-ribosyl)imidazole-4-carboxamide = 5-formamido-1-(5-phospho-D-ribosyl)imidazole-4-carboxamide + (6S)-5,6,7,8-tetrahydrofolate</text>
        <dbReference type="Rhea" id="RHEA:22192"/>
        <dbReference type="ChEBI" id="CHEBI:57453"/>
        <dbReference type="ChEBI" id="CHEBI:58467"/>
        <dbReference type="ChEBI" id="CHEBI:58475"/>
        <dbReference type="ChEBI" id="CHEBI:195366"/>
        <dbReference type="EC" id="2.1.2.3"/>
    </reaction>
</comment>
<dbReference type="CDD" id="cd01421">
    <property type="entry name" value="IMPCH"/>
    <property type="match status" value="1"/>
</dbReference>
<protein>
    <recommendedName>
        <fullName evidence="8">Bifunctional purine biosynthesis protein PurH</fullName>
    </recommendedName>
    <domain>
        <recommendedName>
            <fullName evidence="8">Phosphoribosylaminoimidazolecarboxamide formyltransferase</fullName>
            <ecNumber evidence="8">2.1.2.3</ecNumber>
        </recommendedName>
        <alternativeName>
            <fullName evidence="8">AICAR transformylase</fullName>
        </alternativeName>
    </domain>
    <domain>
        <recommendedName>
            <fullName evidence="8">IMP cyclohydrolase</fullName>
            <ecNumber evidence="8">3.5.4.10</ecNumber>
        </recommendedName>
        <alternativeName>
            <fullName evidence="8">ATIC</fullName>
        </alternativeName>
        <alternativeName>
            <fullName evidence="8">IMP synthase</fullName>
        </alternativeName>
        <alternativeName>
            <fullName evidence="8">Inosinicase</fullName>
        </alternativeName>
    </domain>
</protein>
<evidence type="ECO:0000313" key="10">
    <source>
        <dbReference type="EMBL" id="GAK53137.1"/>
    </source>
</evidence>
<dbReference type="InterPro" id="IPR002695">
    <property type="entry name" value="PurH-like"/>
</dbReference>
<dbReference type="FunFam" id="3.40.50.1380:FF:000001">
    <property type="entry name" value="Bifunctional purine biosynthesis protein PurH"/>
    <property type="match status" value="1"/>
</dbReference>
<dbReference type="Proteomes" id="UP000030700">
    <property type="component" value="Unassembled WGS sequence"/>
</dbReference>
<dbReference type="EC" id="3.5.4.10" evidence="8"/>
<feature type="domain" description="MGS-like" evidence="9">
    <location>
        <begin position="1"/>
        <end position="145"/>
    </location>
</feature>
<accession>A0A0S6W4N1</accession>
<keyword evidence="6 8" id="KW-0378">Hydrolase</keyword>
<dbReference type="HOGENOM" id="CLU_016316_5_2_0"/>
<dbReference type="Pfam" id="PF02142">
    <property type="entry name" value="MGS"/>
    <property type="match status" value="1"/>
</dbReference>
<dbReference type="EMBL" id="DF820459">
    <property type="protein sequence ID" value="GAK53137.1"/>
    <property type="molecule type" value="Genomic_DNA"/>
</dbReference>
<evidence type="ECO:0000256" key="7">
    <source>
        <dbReference type="ARBA" id="ARBA00023268"/>
    </source>
</evidence>
<keyword evidence="7 8" id="KW-0511">Multifunctional enzyme</keyword>
<gene>
    <name evidence="8" type="primary">purH</name>
    <name evidence="10" type="ORF">U14_04397</name>
</gene>
<dbReference type="PIRSF" id="PIRSF000414">
    <property type="entry name" value="AICARFT_IMPCHas"/>
    <property type="match status" value="1"/>
</dbReference>
<keyword evidence="11" id="KW-1185">Reference proteome</keyword>
<comment type="pathway">
    <text evidence="1 8">Purine metabolism; IMP biosynthesis via de novo pathway; IMP from 5-formamido-1-(5-phospho-D-ribosyl)imidazole-4-carboxamide: step 1/1.</text>
</comment>
<evidence type="ECO:0000256" key="6">
    <source>
        <dbReference type="ARBA" id="ARBA00022801"/>
    </source>
</evidence>
<dbReference type="AlphaFoldDB" id="A0A0S6W4N1"/>
<dbReference type="PANTHER" id="PTHR11692:SF0">
    <property type="entry name" value="BIFUNCTIONAL PURINE BIOSYNTHESIS PROTEIN ATIC"/>
    <property type="match status" value="1"/>
</dbReference>
<dbReference type="InterPro" id="IPR016193">
    <property type="entry name" value="Cytidine_deaminase-like"/>
</dbReference>
<dbReference type="SUPFAM" id="SSF53927">
    <property type="entry name" value="Cytidine deaminase-like"/>
    <property type="match status" value="1"/>
</dbReference>
<evidence type="ECO:0000256" key="8">
    <source>
        <dbReference type="HAMAP-Rule" id="MF_00139"/>
    </source>
</evidence>
<name>A0A0S6W4N1_9BACT</name>
<evidence type="ECO:0000256" key="3">
    <source>
        <dbReference type="ARBA" id="ARBA00007667"/>
    </source>
</evidence>
<dbReference type="Gene3D" id="3.40.50.1380">
    <property type="entry name" value="Methylglyoxal synthase-like domain"/>
    <property type="match status" value="1"/>
</dbReference>
<dbReference type="GO" id="GO:0006189">
    <property type="term" value="P:'de novo' IMP biosynthetic process"/>
    <property type="evidence" value="ECO:0007669"/>
    <property type="project" value="UniProtKB-UniRule"/>
</dbReference>
<reference evidence="10" key="1">
    <citation type="journal article" date="2015" name="PeerJ">
        <title>First genomic representation of candidate bacterial phylum KSB3 points to enhanced environmental sensing as a trigger of wastewater bulking.</title>
        <authorList>
            <person name="Sekiguchi Y."/>
            <person name="Ohashi A."/>
            <person name="Parks D.H."/>
            <person name="Yamauchi T."/>
            <person name="Tyson G.W."/>
            <person name="Hugenholtz P."/>
        </authorList>
    </citation>
    <scope>NUCLEOTIDE SEQUENCE [LARGE SCALE GENOMIC DNA]</scope>
</reference>
<dbReference type="GO" id="GO:0003937">
    <property type="term" value="F:IMP cyclohydrolase activity"/>
    <property type="evidence" value="ECO:0007669"/>
    <property type="project" value="UniProtKB-UniRule"/>
</dbReference>
<comment type="pathway">
    <text evidence="2 8">Purine metabolism; IMP biosynthesis via de novo pathway; 5-formamido-1-(5-phospho-D-ribosyl)imidazole-4-carboxamide from 5-amino-1-(5-phospho-D-ribosyl)imidazole-4-carboxamide (10-formyl THF route): step 1/1.</text>
</comment>
<dbReference type="GO" id="GO:0004643">
    <property type="term" value="F:phosphoribosylaminoimidazolecarboxamide formyltransferase activity"/>
    <property type="evidence" value="ECO:0007669"/>
    <property type="project" value="UniProtKB-UniRule"/>
</dbReference>
<dbReference type="HAMAP" id="MF_00139">
    <property type="entry name" value="PurH"/>
    <property type="match status" value="1"/>
</dbReference>
<comment type="catalytic activity">
    <reaction evidence="8">
        <text>IMP + H2O = 5-formamido-1-(5-phospho-D-ribosyl)imidazole-4-carboxamide</text>
        <dbReference type="Rhea" id="RHEA:18445"/>
        <dbReference type="ChEBI" id="CHEBI:15377"/>
        <dbReference type="ChEBI" id="CHEBI:58053"/>
        <dbReference type="ChEBI" id="CHEBI:58467"/>
        <dbReference type="EC" id="3.5.4.10"/>
    </reaction>
</comment>
<dbReference type="PANTHER" id="PTHR11692">
    <property type="entry name" value="BIFUNCTIONAL PURINE BIOSYNTHESIS PROTEIN PURH"/>
    <property type="match status" value="1"/>
</dbReference>
<comment type="domain">
    <text evidence="8">The IMP cyclohydrolase activity resides in the N-terminal region.</text>
</comment>
<evidence type="ECO:0000256" key="4">
    <source>
        <dbReference type="ARBA" id="ARBA00022679"/>
    </source>
</evidence>
<organism evidence="10">
    <name type="scientific">Candidatus Moduliflexus flocculans</name>
    <dbReference type="NCBI Taxonomy" id="1499966"/>
    <lineage>
        <taxon>Bacteria</taxon>
        <taxon>Candidatus Moduliflexota</taxon>
        <taxon>Candidatus Moduliflexia</taxon>
        <taxon>Candidatus Moduliflexales</taxon>
        <taxon>Candidatus Moduliflexaceae</taxon>
    </lineage>
</organism>
<dbReference type="SMART" id="SM00851">
    <property type="entry name" value="MGS"/>
    <property type="match status" value="1"/>
</dbReference>
<dbReference type="UniPathway" id="UPA00074">
    <property type="reaction ID" value="UER00133"/>
</dbReference>